<dbReference type="EMBL" id="CM056741">
    <property type="protein sequence ID" value="KAJ8686801.1"/>
    <property type="molecule type" value="Genomic_DNA"/>
</dbReference>
<gene>
    <name evidence="1" type="ORF">QAD02_022595</name>
</gene>
<organism evidence="1 2">
    <name type="scientific">Eretmocerus hayati</name>
    <dbReference type="NCBI Taxonomy" id="131215"/>
    <lineage>
        <taxon>Eukaryota</taxon>
        <taxon>Metazoa</taxon>
        <taxon>Ecdysozoa</taxon>
        <taxon>Arthropoda</taxon>
        <taxon>Hexapoda</taxon>
        <taxon>Insecta</taxon>
        <taxon>Pterygota</taxon>
        <taxon>Neoptera</taxon>
        <taxon>Endopterygota</taxon>
        <taxon>Hymenoptera</taxon>
        <taxon>Apocrita</taxon>
        <taxon>Proctotrupomorpha</taxon>
        <taxon>Chalcidoidea</taxon>
        <taxon>Aphelinidae</taxon>
        <taxon>Aphelininae</taxon>
        <taxon>Eretmocerus</taxon>
    </lineage>
</organism>
<protein>
    <submittedName>
        <fullName evidence="1">Uncharacterized protein</fullName>
    </submittedName>
</protein>
<name>A0ACC2PVI4_9HYME</name>
<sequence>MPKLTRCEALEIISSWNTTDVVALLQKNAVDEACWKAVEKRQIDGDELLHLTEGKLALWKSDLTRPLIWSLWTFVEELKKSPEKHVEEKLSQKSQSLSENQQEQNKTPVRSEELHHLTTTRSETVVPNSSTFLSQMLQAAQRSTDNSESLSDTGWDTDFEDSVDDPADECNAQETSTMASQINHNFRNSLRLFQENDRAKLENDMRASSCSLEREDKKYDEVAPDSFTYANCDSTVSNDNQAQNNNQEVEQESTYANVGSSDEHQNLTLASTIKISEPRRNASRLHHQVDKNDANSGNKSLAEKLREQLLLLNGNGTTSKPQPAPKPDSLQQHRVVKNIVSNGTNNGAQNGANSNGNNIKVEDQQVQLRRSAEPRKSFLHKGAAAAQARRNALEATTATANNRPKSSSGGSSTTEQQSSSNMRRQSSSEESLMRNLPKPPVTIRGFDLVANLPPNCHGTTPDDESEDDEVVTDDQSMEQGYEAFDEQIVEQHQRMMRADSGQSIVSSLRQNSLESVYRPASSSLEDEVYEIYESITESPEENGLKFKSDGDLNSVVRPPPLPAKPPPNITTLHNLANKPDAKTERSSEKKSATLPHAVSNTSLNNAARPLPPPPDKQSYYDRPWFHNLTREQANLLIEEQCTYGNSHDGYFLMRPSTSNPNNPLTLVLWCKDRVYNVPVRRRPDNRYALGTSKPEEQSFASIDEIIPFYKKEKLVLYTGGVQTGSTKLSETPPKTL</sequence>
<reference evidence="1" key="1">
    <citation type="submission" date="2023-04" db="EMBL/GenBank/DDBJ databases">
        <title>A chromosome-level genome assembly of the parasitoid wasp Eretmocerus hayati.</title>
        <authorList>
            <person name="Zhong Y."/>
            <person name="Liu S."/>
            <person name="Liu Y."/>
        </authorList>
    </citation>
    <scope>NUCLEOTIDE SEQUENCE</scope>
    <source>
        <strain evidence="1">ZJU_SS_LIU_2023</strain>
    </source>
</reference>
<proteinExistence type="predicted"/>
<accession>A0ACC2PVI4</accession>
<comment type="caution">
    <text evidence="1">The sequence shown here is derived from an EMBL/GenBank/DDBJ whole genome shotgun (WGS) entry which is preliminary data.</text>
</comment>
<dbReference type="Proteomes" id="UP001239111">
    <property type="component" value="Chromosome 1"/>
</dbReference>
<keyword evidence="2" id="KW-1185">Reference proteome</keyword>
<evidence type="ECO:0000313" key="1">
    <source>
        <dbReference type="EMBL" id="KAJ8686801.1"/>
    </source>
</evidence>
<evidence type="ECO:0000313" key="2">
    <source>
        <dbReference type="Proteomes" id="UP001239111"/>
    </source>
</evidence>